<dbReference type="InterPro" id="IPR015939">
    <property type="entry name" value="Fum_Rdtase/Succ_DH_flav-like_C"/>
</dbReference>
<dbReference type="PANTHER" id="PTHR11632">
    <property type="entry name" value="SUCCINATE DEHYDROGENASE 2 FLAVOPROTEIN SUBUNIT"/>
    <property type="match status" value="1"/>
</dbReference>
<dbReference type="Pfam" id="PF02910">
    <property type="entry name" value="Succ_DH_flav_C"/>
    <property type="match status" value="1"/>
</dbReference>
<sequence>MMRFQTDVLVIGAGGAACRAAIEAADCGARVLMVSKKPLGNAGATCFPVAEMAGYNAGNPDVPGDIERHYEDIVSAGQGMVDPALAQLLAEQAPDTISRLIEWGVSFEMEDGDFYIFKSCFSESARTHVIRGHGKPIIEAMTQQIKKRHKIQILDRVTIAGLLMDCERCAGAFGWDAEGKSFIIESGSVVLATGGTTQAFLRNMNPLDVTGDGYTIGHEAGAKLINMEFMQVGMCFSHPVINMFNAYLWEGMPRLYNGENMEFLTNYLPEGLSSYDVMHEHRRHFPFSTSDASKYLEIAAHKEICNGRGTEHGGIVADLSHMTDSYIQSLEDDCGIHHMWPIARDYMLHKGVDLLKQKAEVAVFAHATSGGLVIDKSASTKIPGLFAAGEVAGGSHGANRLGGNMMVTCQVFGAIAGKNAALSALQNPVTKLDSQLVAKFVDRKKELLLRVIDTEGMILRLKECNQENLLINRSEVSLNFVLQMVDQLQKEINNAPLGNVINLRNFELYSLMYTSQIMAISALQRKESRGSHHRVDYPEKNNLYNRAFVL</sequence>
<dbReference type="InterPro" id="IPR003953">
    <property type="entry name" value="FAD-dep_OxRdtase_2_FAD-bd"/>
</dbReference>
<dbReference type="Pfam" id="PF00890">
    <property type="entry name" value="FAD_binding_2"/>
    <property type="match status" value="1"/>
</dbReference>
<dbReference type="PIRSF" id="PIRSF000171">
    <property type="entry name" value="SDHA_APRA_LASPO"/>
    <property type="match status" value="1"/>
</dbReference>
<feature type="domain" description="FAD-dependent oxidoreductase 2 FAD-binding" evidence="3">
    <location>
        <begin position="7"/>
        <end position="404"/>
    </location>
</feature>
<dbReference type="PROSITE" id="PS51257">
    <property type="entry name" value="PROKAR_LIPOPROTEIN"/>
    <property type="match status" value="1"/>
</dbReference>
<evidence type="ECO:0000313" key="6">
    <source>
        <dbReference type="Proteomes" id="UP000623678"/>
    </source>
</evidence>
<proteinExistence type="predicted"/>
<dbReference type="PANTHER" id="PTHR11632:SF51">
    <property type="entry name" value="SUCCINATE DEHYDROGENASE [UBIQUINONE] FLAVOPROTEIN SUBUNIT, MITOCHONDRIAL"/>
    <property type="match status" value="1"/>
</dbReference>
<dbReference type="SUPFAM" id="SSF51905">
    <property type="entry name" value="FAD/NAD(P)-binding domain"/>
    <property type="match status" value="1"/>
</dbReference>
<protein>
    <submittedName>
        <fullName evidence="5">FAD-binding protein</fullName>
    </submittedName>
</protein>
<dbReference type="GO" id="GO:0033765">
    <property type="term" value="F:steroid dehydrogenase activity, acting on the CH-CH group of donors"/>
    <property type="evidence" value="ECO:0007669"/>
    <property type="project" value="UniProtKB-ARBA"/>
</dbReference>
<evidence type="ECO:0000313" key="5">
    <source>
        <dbReference type="EMBL" id="MBC8585828.1"/>
    </source>
</evidence>
<reference evidence="5" key="1">
    <citation type="submission" date="2020-08" db="EMBL/GenBank/DDBJ databases">
        <title>Genome public.</title>
        <authorList>
            <person name="Liu C."/>
            <person name="Sun Q."/>
        </authorList>
    </citation>
    <scope>NUCLEOTIDE SEQUENCE</scope>
    <source>
        <strain evidence="5">NSJ-64</strain>
    </source>
</reference>
<name>A0A926ELV1_9FIRM</name>
<evidence type="ECO:0000259" key="3">
    <source>
        <dbReference type="Pfam" id="PF00890"/>
    </source>
</evidence>
<gene>
    <name evidence="5" type="ORF">H8705_09545</name>
</gene>
<evidence type="ECO:0000256" key="1">
    <source>
        <dbReference type="ARBA" id="ARBA00022630"/>
    </source>
</evidence>
<dbReference type="Gene3D" id="1.20.58.100">
    <property type="entry name" value="Fumarate reductase/succinate dehydrogenase flavoprotein-like, C-terminal domain"/>
    <property type="match status" value="1"/>
</dbReference>
<dbReference type="Proteomes" id="UP000623678">
    <property type="component" value="Unassembled WGS sequence"/>
</dbReference>
<dbReference type="InterPro" id="IPR027477">
    <property type="entry name" value="Succ_DH/fumarate_Rdtase_cat_sf"/>
</dbReference>
<evidence type="ECO:0000259" key="4">
    <source>
        <dbReference type="Pfam" id="PF02910"/>
    </source>
</evidence>
<organism evidence="5 6">
    <name type="scientific">Youxingia wuxianensis</name>
    <dbReference type="NCBI Taxonomy" id="2763678"/>
    <lineage>
        <taxon>Bacteria</taxon>
        <taxon>Bacillati</taxon>
        <taxon>Bacillota</taxon>
        <taxon>Clostridia</taxon>
        <taxon>Eubacteriales</taxon>
        <taxon>Oscillospiraceae</taxon>
        <taxon>Youxingia</taxon>
    </lineage>
</organism>
<evidence type="ECO:0000256" key="2">
    <source>
        <dbReference type="ARBA" id="ARBA00023002"/>
    </source>
</evidence>
<dbReference type="InterPro" id="IPR036188">
    <property type="entry name" value="FAD/NAD-bd_sf"/>
</dbReference>
<dbReference type="InterPro" id="IPR037099">
    <property type="entry name" value="Fum_R/Succ_DH_flav-like_C_sf"/>
</dbReference>
<comment type="caution">
    <text evidence="5">The sequence shown here is derived from an EMBL/GenBank/DDBJ whole genome shotgun (WGS) entry which is preliminary data.</text>
</comment>
<keyword evidence="6" id="KW-1185">Reference proteome</keyword>
<dbReference type="EMBL" id="JACRTD010000006">
    <property type="protein sequence ID" value="MBC8585828.1"/>
    <property type="molecule type" value="Genomic_DNA"/>
</dbReference>
<dbReference type="Gene3D" id="3.90.700.10">
    <property type="entry name" value="Succinate dehydrogenase/fumarate reductase flavoprotein, catalytic domain"/>
    <property type="match status" value="1"/>
</dbReference>
<dbReference type="Gene3D" id="3.50.50.60">
    <property type="entry name" value="FAD/NAD(P)-binding domain"/>
    <property type="match status" value="1"/>
</dbReference>
<dbReference type="AlphaFoldDB" id="A0A926ELV1"/>
<accession>A0A926ELV1</accession>
<feature type="domain" description="Fumarate reductase/succinate dehydrogenase flavoprotein-like C-terminal" evidence="4">
    <location>
        <begin position="460"/>
        <end position="542"/>
    </location>
</feature>
<dbReference type="InterPro" id="IPR030664">
    <property type="entry name" value="SdhA/FrdA/AprA"/>
</dbReference>
<dbReference type="PRINTS" id="PR00368">
    <property type="entry name" value="FADPNR"/>
</dbReference>
<keyword evidence="1" id="KW-0285">Flavoprotein</keyword>
<dbReference type="SUPFAM" id="SSF46977">
    <property type="entry name" value="Succinate dehydrogenase/fumarate reductase flavoprotein C-terminal domain"/>
    <property type="match status" value="1"/>
</dbReference>
<keyword evidence="2" id="KW-0560">Oxidoreductase</keyword>